<dbReference type="PANTHER" id="PTHR30469:SF29">
    <property type="entry name" value="BLR2860 PROTEIN"/>
    <property type="match status" value="1"/>
</dbReference>
<dbReference type="NCBIfam" id="TIGR01730">
    <property type="entry name" value="RND_mfp"/>
    <property type="match status" value="1"/>
</dbReference>
<sequence length="370" mass="40182">VKKQQLVAVAISLLVVAWLFIPRNAEMISEDTAEAPKTVIATSVAGRASESPEVITVRAERISPQSYTEQIRVRGRTKAFRHVEVRAEQVGRIVGNPVTRGARVKAGDVLCEIAIDNREADLREAISRREQAQFEYDAALDLQERGLQSDVIVSQLKAALESSKAQVSRTQLALEKTKIVAPFDGIVETRAVEIGDLLNAGTVCASILDDSPMLLVGLVPEHNIAAVSGGAKVYGRLLSGERVTGQVSYLARAADPISRSYRIEIEVDSKYQNLREGITVELMVDANEIVAHRIPPSALTLDDGGDIGVKVLDNKGTVHFRNVEIVGDDTNQLDSGIWITGLTGTVILITLGQEIVFPGQVIEANFDWDK</sequence>
<accession>A0A381NH04</accession>
<organism evidence="3">
    <name type="scientific">marine metagenome</name>
    <dbReference type="NCBI Taxonomy" id="408172"/>
    <lineage>
        <taxon>unclassified sequences</taxon>
        <taxon>metagenomes</taxon>
        <taxon>ecological metagenomes</taxon>
    </lineage>
</organism>
<protein>
    <submittedName>
        <fullName evidence="3">Uncharacterized protein</fullName>
    </submittedName>
</protein>
<proteinExistence type="predicted"/>
<dbReference type="InterPro" id="IPR058625">
    <property type="entry name" value="MdtA-like_BSH"/>
</dbReference>
<feature type="domain" description="Multidrug resistance protein MdtA-like barrel-sandwich hybrid" evidence="1">
    <location>
        <begin position="81"/>
        <end position="207"/>
    </location>
</feature>
<dbReference type="Gene3D" id="2.40.30.170">
    <property type="match status" value="1"/>
</dbReference>
<evidence type="ECO:0000313" key="3">
    <source>
        <dbReference type="EMBL" id="SUZ53108.1"/>
    </source>
</evidence>
<feature type="non-terminal residue" evidence="3">
    <location>
        <position position="1"/>
    </location>
</feature>
<dbReference type="GO" id="GO:1990281">
    <property type="term" value="C:efflux pump complex"/>
    <property type="evidence" value="ECO:0007669"/>
    <property type="project" value="TreeGrafter"/>
</dbReference>
<name>A0A381NH04_9ZZZZ</name>
<dbReference type="InterPro" id="IPR058792">
    <property type="entry name" value="Beta-barrel_RND_2"/>
</dbReference>
<dbReference type="GO" id="GO:0015562">
    <property type="term" value="F:efflux transmembrane transporter activity"/>
    <property type="evidence" value="ECO:0007669"/>
    <property type="project" value="TreeGrafter"/>
</dbReference>
<dbReference type="Gene3D" id="1.10.287.470">
    <property type="entry name" value="Helix hairpin bin"/>
    <property type="match status" value="1"/>
</dbReference>
<gene>
    <name evidence="3" type="ORF">METZ01_LOCUS5962</name>
</gene>
<feature type="domain" description="CusB-like beta-barrel" evidence="2">
    <location>
        <begin position="219"/>
        <end position="286"/>
    </location>
</feature>
<dbReference type="AlphaFoldDB" id="A0A381NH04"/>
<reference evidence="3" key="1">
    <citation type="submission" date="2018-05" db="EMBL/GenBank/DDBJ databases">
        <authorList>
            <person name="Lanie J.A."/>
            <person name="Ng W.-L."/>
            <person name="Kazmierczak K.M."/>
            <person name="Andrzejewski T.M."/>
            <person name="Davidsen T.M."/>
            <person name="Wayne K.J."/>
            <person name="Tettelin H."/>
            <person name="Glass J.I."/>
            <person name="Rusch D."/>
            <person name="Podicherti R."/>
            <person name="Tsui H.-C.T."/>
            <person name="Winkler M.E."/>
        </authorList>
    </citation>
    <scope>NUCLEOTIDE SEQUENCE</scope>
</reference>
<dbReference type="Pfam" id="PF25917">
    <property type="entry name" value="BSH_RND"/>
    <property type="match status" value="1"/>
</dbReference>
<dbReference type="Pfam" id="PF25954">
    <property type="entry name" value="Beta-barrel_RND_2"/>
    <property type="match status" value="1"/>
</dbReference>
<dbReference type="Gene3D" id="2.40.50.100">
    <property type="match status" value="1"/>
</dbReference>
<dbReference type="SUPFAM" id="SSF111369">
    <property type="entry name" value="HlyD-like secretion proteins"/>
    <property type="match status" value="1"/>
</dbReference>
<evidence type="ECO:0000259" key="1">
    <source>
        <dbReference type="Pfam" id="PF25917"/>
    </source>
</evidence>
<dbReference type="PANTHER" id="PTHR30469">
    <property type="entry name" value="MULTIDRUG RESISTANCE PROTEIN MDTA"/>
    <property type="match status" value="1"/>
</dbReference>
<evidence type="ECO:0000259" key="2">
    <source>
        <dbReference type="Pfam" id="PF25954"/>
    </source>
</evidence>
<dbReference type="InterPro" id="IPR006143">
    <property type="entry name" value="RND_pump_MFP"/>
</dbReference>
<dbReference type="EMBL" id="UINC01000314">
    <property type="protein sequence ID" value="SUZ53108.1"/>
    <property type="molecule type" value="Genomic_DNA"/>
</dbReference>